<sequence>MTRLQGTKNEPDDSQLAEEKRRALRVSLCCAIRCSICQLHKNGTGSWYLDSGEGD</sequence>
<dbReference type="EnsemblPlants" id="KQL24790">
    <property type="protein sequence ID" value="KQL24790"/>
    <property type="gene ID" value="SETIT_033687mg"/>
</dbReference>
<keyword evidence="2" id="KW-1185">Reference proteome</keyword>
<name>K4A483_SETIT</name>
<evidence type="ECO:0000313" key="1">
    <source>
        <dbReference type="EnsemblPlants" id="KQL24790"/>
    </source>
</evidence>
<dbReference type="Gramene" id="KQL24790">
    <property type="protein sequence ID" value="KQL24790"/>
    <property type="gene ID" value="SETIT_033687mg"/>
</dbReference>
<dbReference type="AlphaFoldDB" id="K4A483"/>
<protein>
    <submittedName>
        <fullName evidence="1">Uncharacterized protein</fullName>
    </submittedName>
</protein>
<dbReference type="EMBL" id="AGNK02001123">
    <property type="status" value="NOT_ANNOTATED_CDS"/>
    <property type="molecule type" value="Genomic_DNA"/>
</dbReference>
<accession>K4A483</accession>
<reference evidence="1" key="2">
    <citation type="submission" date="2018-08" db="UniProtKB">
        <authorList>
            <consortium name="EnsemblPlants"/>
        </authorList>
    </citation>
    <scope>IDENTIFICATION</scope>
    <source>
        <strain evidence="1">Yugu1</strain>
    </source>
</reference>
<dbReference type="HOGENOM" id="CLU_3035948_0_0_1"/>
<dbReference type="InParanoid" id="K4A483"/>
<organism evidence="1 2">
    <name type="scientific">Setaria italica</name>
    <name type="common">Foxtail millet</name>
    <name type="synonym">Panicum italicum</name>
    <dbReference type="NCBI Taxonomy" id="4555"/>
    <lineage>
        <taxon>Eukaryota</taxon>
        <taxon>Viridiplantae</taxon>
        <taxon>Streptophyta</taxon>
        <taxon>Embryophyta</taxon>
        <taxon>Tracheophyta</taxon>
        <taxon>Spermatophyta</taxon>
        <taxon>Magnoliopsida</taxon>
        <taxon>Liliopsida</taxon>
        <taxon>Poales</taxon>
        <taxon>Poaceae</taxon>
        <taxon>PACMAD clade</taxon>
        <taxon>Panicoideae</taxon>
        <taxon>Panicodae</taxon>
        <taxon>Paniceae</taxon>
        <taxon>Cenchrinae</taxon>
        <taxon>Setaria</taxon>
    </lineage>
</organism>
<dbReference type="Proteomes" id="UP000004995">
    <property type="component" value="Unassembled WGS sequence"/>
</dbReference>
<evidence type="ECO:0000313" key="2">
    <source>
        <dbReference type="Proteomes" id="UP000004995"/>
    </source>
</evidence>
<reference evidence="2" key="1">
    <citation type="journal article" date="2012" name="Nat. Biotechnol.">
        <title>Reference genome sequence of the model plant Setaria.</title>
        <authorList>
            <person name="Bennetzen J.L."/>
            <person name="Schmutz J."/>
            <person name="Wang H."/>
            <person name="Percifield R."/>
            <person name="Hawkins J."/>
            <person name="Pontaroli A.C."/>
            <person name="Estep M."/>
            <person name="Feng L."/>
            <person name="Vaughn J.N."/>
            <person name="Grimwood J."/>
            <person name="Jenkins J."/>
            <person name="Barry K."/>
            <person name="Lindquist E."/>
            <person name="Hellsten U."/>
            <person name="Deshpande S."/>
            <person name="Wang X."/>
            <person name="Wu X."/>
            <person name="Mitros T."/>
            <person name="Triplett J."/>
            <person name="Yang X."/>
            <person name="Ye C.Y."/>
            <person name="Mauro-Herrera M."/>
            <person name="Wang L."/>
            <person name="Li P."/>
            <person name="Sharma M."/>
            <person name="Sharma R."/>
            <person name="Ronald P.C."/>
            <person name="Panaud O."/>
            <person name="Kellogg E.A."/>
            <person name="Brutnell T.P."/>
            <person name="Doust A.N."/>
            <person name="Tuskan G.A."/>
            <person name="Rokhsar D."/>
            <person name="Devos K.M."/>
        </authorList>
    </citation>
    <scope>NUCLEOTIDE SEQUENCE [LARGE SCALE GENOMIC DNA]</scope>
    <source>
        <strain evidence="2">cv. Yugu1</strain>
    </source>
</reference>
<proteinExistence type="predicted"/>